<evidence type="ECO:0000256" key="2">
    <source>
        <dbReference type="SAM" id="MobiDB-lite"/>
    </source>
</evidence>
<sequence length="219" mass="25295">MTYCASCHRMFYGDTDENLCPNCIAACNYSINNPTIMDIMIQGAKKGVEIGKSMLKNYGAIVQDGLLDDPDMVGDAIRDGFNAKNCETQVPFFMERNPGMTKEEACFESYYRDGLICDSAYERIKKQKLREKELKQQQEEEEYNLQVKPYIDDFDNAINKRRITNEANREFYNQIGYSNDVEEYLGGGYDDNNEGGYNNPYENCVYDNDNDGDEYYDDE</sequence>
<reference evidence="3 4" key="2">
    <citation type="submission" date="2016-08" db="EMBL/GenBank/DDBJ databases">
        <title>Pervasive Adenine N6-methylation of Active Genes in Fungi.</title>
        <authorList>
            <consortium name="DOE Joint Genome Institute"/>
            <person name="Mondo S.J."/>
            <person name="Dannebaum R.O."/>
            <person name="Kuo R.C."/>
            <person name="Labutti K."/>
            <person name="Haridas S."/>
            <person name="Kuo A."/>
            <person name="Salamov A."/>
            <person name="Ahrendt S.R."/>
            <person name="Lipzen A."/>
            <person name="Sullivan W."/>
            <person name="Andreopoulos W.B."/>
            <person name="Clum A."/>
            <person name="Lindquist E."/>
            <person name="Daum C."/>
            <person name="Ramamoorthy G.K."/>
            <person name="Gryganskyi A."/>
            <person name="Culley D."/>
            <person name="Magnuson J.K."/>
            <person name="James T.Y."/>
            <person name="O'Malley M.A."/>
            <person name="Stajich J.E."/>
            <person name="Spatafora J.W."/>
            <person name="Visel A."/>
            <person name="Grigoriev I.V."/>
        </authorList>
    </citation>
    <scope>NUCLEOTIDE SEQUENCE [LARGE SCALE GENOMIC DNA]</scope>
    <source>
        <strain evidence="3 4">S4</strain>
    </source>
</reference>
<organism evidence="3 4">
    <name type="scientific">Anaeromyces robustus</name>
    <dbReference type="NCBI Taxonomy" id="1754192"/>
    <lineage>
        <taxon>Eukaryota</taxon>
        <taxon>Fungi</taxon>
        <taxon>Fungi incertae sedis</taxon>
        <taxon>Chytridiomycota</taxon>
        <taxon>Chytridiomycota incertae sedis</taxon>
        <taxon>Neocallimastigomycetes</taxon>
        <taxon>Neocallimastigales</taxon>
        <taxon>Neocallimastigaceae</taxon>
        <taxon>Anaeromyces</taxon>
    </lineage>
</organism>
<reference evidence="3 4" key="1">
    <citation type="submission" date="2016-08" db="EMBL/GenBank/DDBJ databases">
        <title>A Parts List for Fungal Cellulosomes Revealed by Comparative Genomics.</title>
        <authorList>
            <consortium name="DOE Joint Genome Institute"/>
            <person name="Haitjema C.H."/>
            <person name="Gilmore S.P."/>
            <person name="Henske J.K."/>
            <person name="Solomon K.V."/>
            <person name="De Groot R."/>
            <person name="Kuo A."/>
            <person name="Mondo S.J."/>
            <person name="Salamov A.A."/>
            <person name="Labutti K."/>
            <person name="Zhao Z."/>
            <person name="Chiniquy J."/>
            <person name="Barry K."/>
            <person name="Brewer H.M."/>
            <person name="Purvine S.O."/>
            <person name="Wright A.T."/>
            <person name="Boxma B."/>
            <person name="Van Alen T."/>
            <person name="Hackstein J.H."/>
            <person name="Baker S.E."/>
            <person name="Grigoriev I.V."/>
            <person name="O'Malley M.A."/>
        </authorList>
    </citation>
    <scope>NUCLEOTIDE SEQUENCE [LARGE SCALE GENOMIC DNA]</scope>
    <source>
        <strain evidence="3 4">S4</strain>
    </source>
</reference>
<keyword evidence="1" id="KW-0175">Coiled coil</keyword>
<dbReference type="EMBL" id="MCFG01000005">
    <property type="protein sequence ID" value="ORX87816.1"/>
    <property type="molecule type" value="Genomic_DNA"/>
</dbReference>
<comment type="caution">
    <text evidence="3">The sequence shown here is derived from an EMBL/GenBank/DDBJ whole genome shotgun (WGS) entry which is preliminary data.</text>
</comment>
<dbReference type="AlphaFoldDB" id="A0A1Y1XQP0"/>
<gene>
    <name evidence="3" type="ORF">BCR32DRAFT_306530</name>
</gene>
<feature type="region of interest" description="Disordered" evidence="2">
    <location>
        <begin position="186"/>
        <end position="219"/>
    </location>
</feature>
<evidence type="ECO:0000256" key="1">
    <source>
        <dbReference type="SAM" id="Coils"/>
    </source>
</evidence>
<feature type="compositionally biased region" description="Low complexity" evidence="2">
    <location>
        <begin position="194"/>
        <end position="207"/>
    </location>
</feature>
<dbReference type="Proteomes" id="UP000193944">
    <property type="component" value="Unassembled WGS sequence"/>
</dbReference>
<evidence type="ECO:0000313" key="3">
    <source>
        <dbReference type="EMBL" id="ORX87816.1"/>
    </source>
</evidence>
<evidence type="ECO:0000313" key="4">
    <source>
        <dbReference type="Proteomes" id="UP000193944"/>
    </source>
</evidence>
<protein>
    <submittedName>
        <fullName evidence="3">Uncharacterized protein</fullName>
    </submittedName>
</protein>
<proteinExistence type="predicted"/>
<feature type="coiled-coil region" evidence="1">
    <location>
        <begin position="117"/>
        <end position="146"/>
    </location>
</feature>
<accession>A0A1Y1XQP0</accession>
<feature type="compositionally biased region" description="Acidic residues" evidence="2">
    <location>
        <begin position="208"/>
        <end position="219"/>
    </location>
</feature>
<keyword evidence="4" id="KW-1185">Reference proteome</keyword>
<name>A0A1Y1XQP0_9FUNG</name>